<reference evidence="5 6" key="1">
    <citation type="submission" date="2012-08" db="EMBL/GenBank/DDBJ databases">
        <title>Whole genome shotgun sequence of Kineosphaera limosa NBRC 100340.</title>
        <authorList>
            <person name="Yoshida I."/>
            <person name="Isaki S."/>
            <person name="Hosoyama A."/>
            <person name="Tsuchikane K."/>
            <person name="Katsumata H."/>
            <person name="Ando Y."/>
            <person name="Ohji S."/>
            <person name="Hamada M."/>
            <person name="Tamura T."/>
            <person name="Yamazoe A."/>
            <person name="Yamazaki S."/>
            <person name="Fujita N."/>
        </authorList>
    </citation>
    <scope>NUCLEOTIDE SEQUENCE [LARGE SCALE GENOMIC DNA]</scope>
    <source>
        <strain evidence="5 6">NBRC 100340</strain>
    </source>
</reference>
<dbReference type="InterPro" id="IPR025109">
    <property type="entry name" value="DUF4031"/>
</dbReference>
<dbReference type="InterPro" id="IPR015797">
    <property type="entry name" value="NUDIX_hydrolase-like_dom_sf"/>
</dbReference>
<evidence type="ECO:0000256" key="3">
    <source>
        <dbReference type="ARBA" id="ARBA00022842"/>
    </source>
</evidence>
<dbReference type="EMBL" id="BAHD01000014">
    <property type="protein sequence ID" value="GAB94914.1"/>
    <property type="molecule type" value="Genomic_DNA"/>
</dbReference>
<dbReference type="AlphaFoldDB" id="K6X7Y6"/>
<evidence type="ECO:0000259" key="4">
    <source>
        <dbReference type="PROSITE" id="PS51462"/>
    </source>
</evidence>
<dbReference type="InterPro" id="IPR000086">
    <property type="entry name" value="NUDIX_hydrolase_dom"/>
</dbReference>
<keyword evidence="3" id="KW-0460">Magnesium</keyword>
<dbReference type="PANTHER" id="PTHR43046">
    <property type="entry name" value="GDP-MANNOSE MANNOSYL HYDROLASE"/>
    <property type="match status" value="1"/>
</dbReference>
<dbReference type="InterPro" id="IPR020476">
    <property type="entry name" value="Nudix_hydrolase"/>
</dbReference>
<gene>
    <name evidence="5" type="ORF">KILIM_014_00500</name>
</gene>
<dbReference type="Pfam" id="PF13223">
    <property type="entry name" value="DUF4031"/>
    <property type="match status" value="1"/>
</dbReference>
<dbReference type="STRING" id="1184609.KILIM_014_00500"/>
<sequence>MILLDPPVWPFRDQLFSHLASDTSIEELHDFAGATGLHPRSYDGDHYDVPASRYDEVVAAGAVPVSNRELLAAVQRAGLRFRKRRGERPLASIVNGLPSLGAPHRLEILRSPFEAPPESTIAAVTAVTDADSRLLLVGSPKRGGWECPGGKREPGETPRESAVREVAEEAGIELAPDLLARVGYERIRFAGPVPDPQLHPISHVAVYGAQLESIGQDGIGPEGQPVVWLPPEQVWDRCGAAPWWPLLDRHLFG</sequence>
<dbReference type="SUPFAM" id="SSF55811">
    <property type="entry name" value="Nudix"/>
    <property type="match status" value="1"/>
</dbReference>
<evidence type="ECO:0000256" key="2">
    <source>
        <dbReference type="ARBA" id="ARBA00022801"/>
    </source>
</evidence>
<name>K6X7Y6_9MICO</name>
<dbReference type="Proteomes" id="UP000008366">
    <property type="component" value="Unassembled WGS sequence"/>
</dbReference>
<dbReference type="eggNOG" id="COG1051">
    <property type="taxonomic scope" value="Bacteria"/>
</dbReference>
<dbReference type="OrthoDB" id="9808993at2"/>
<evidence type="ECO:0000313" key="6">
    <source>
        <dbReference type="Proteomes" id="UP000008366"/>
    </source>
</evidence>
<dbReference type="RefSeq" id="WP_006591446.1">
    <property type="nucleotide sequence ID" value="NZ_BAHD01000014.1"/>
</dbReference>
<comment type="cofactor">
    <cofactor evidence="1">
        <name>Mg(2+)</name>
        <dbReference type="ChEBI" id="CHEBI:18420"/>
    </cofactor>
</comment>
<protein>
    <recommendedName>
        <fullName evidence="4">Nudix hydrolase domain-containing protein</fullName>
    </recommendedName>
</protein>
<dbReference type="PRINTS" id="PR00502">
    <property type="entry name" value="NUDIXFAMILY"/>
</dbReference>
<evidence type="ECO:0000256" key="1">
    <source>
        <dbReference type="ARBA" id="ARBA00001946"/>
    </source>
</evidence>
<dbReference type="Gene3D" id="3.90.79.10">
    <property type="entry name" value="Nucleoside Triphosphate Pyrophosphohydrolase"/>
    <property type="match status" value="1"/>
</dbReference>
<keyword evidence="2" id="KW-0378">Hydrolase</keyword>
<comment type="caution">
    <text evidence="5">The sequence shown here is derived from an EMBL/GenBank/DDBJ whole genome shotgun (WGS) entry which is preliminary data.</text>
</comment>
<dbReference type="CDD" id="cd02883">
    <property type="entry name" value="NUDIX_Hydrolase"/>
    <property type="match status" value="1"/>
</dbReference>
<evidence type="ECO:0000313" key="5">
    <source>
        <dbReference type="EMBL" id="GAB94914.1"/>
    </source>
</evidence>
<dbReference type="Pfam" id="PF00293">
    <property type="entry name" value="NUDIX"/>
    <property type="match status" value="1"/>
</dbReference>
<dbReference type="PANTHER" id="PTHR43046:SF12">
    <property type="entry name" value="GDP-MANNOSE MANNOSYL HYDROLASE"/>
    <property type="match status" value="1"/>
</dbReference>
<feature type="domain" description="Nudix hydrolase" evidence="4">
    <location>
        <begin position="116"/>
        <end position="251"/>
    </location>
</feature>
<accession>K6X7Y6</accession>
<dbReference type="PROSITE" id="PS51462">
    <property type="entry name" value="NUDIX"/>
    <property type="match status" value="1"/>
</dbReference>
<organism evidence="5 6">
    <name type="scientific">Kineosphaera limosa NBRC 100340</name>
    <dbReference type="NCBI Taxonomy" id="1184609"/>
    <lineage>
        <taxon>Bacteria</taxon>
        <taxon>Bacillati</taxon>
        <taxon>Actinomycetota</taxon>
        <taxon>Actinomycetes</taxon>
        <taxon>Micrococcales</taxon>
        <taxon>Dermatophilaceae</taxon>
        <taxon>Kineosphaera</taxon>
    </lineage>
</organism>
<dbReference type="GO" id="GO:0016787">
    <property type="term" value="F:hydrolase activity"/>
    <property type="evidence" value="ECO:0007669"/>
    <property type="project" value="UniProtKB-KW"/>
</dbReference>
<proteinExistence type="predicted"/>
<keyword evidence="6" id="KW-1185">Reference proteome</keyword>